<proteinExistence type="predicted"/>
<protein>
    <submittedName>
        <fullName evidence="3">Uncharacterized protein</fullName>
    </submittedName>
</protein>
<organism evidence="3 4">
    <name type="scientific">Bambusicola thoracicus</name>
    <name type="common">Chinese bamboo-partridge</name>
    <name type="synonym">Perdix thoracica</name>
    <dbReference type="NCBI Taxonomy" id="9083"/>
    <lineage>
        <taxon>Eukaryota</taxon>
        <taxon>Metazoa</taxon>
        <taxon>Chordata</taxon>
        <taxon>Craniata</taxon>
        <taxon>Vertebrata</taxon>
        <taxon>Euteleostomi</taxon>
        <taxon>Archelosauria</taxon>
        <taxon>Archosauria</taxon>
        <taxon>Dinosauria</taxon>
        <taxon>Saurischia</taxon>
        <taxon>Theropoda</taxon>
        <taxon>Coelurosauria</taxon>
        <taxon>Aves</taxon>
        <taxon>Neognathae</taxon>
        <taxon>Galloanserae</taxon>
        <taxon>Galliformes</taxon>
        <taxon>Phasianidae</taxon>
        <taxon>Perdicinae</taxon>
        <taxon>Bambusicola</taxon>
    </lineage>
</organism>
<gene>
    <name evidence="3" type="ORF">CIB84_014334</name>
</gene>
<feature type="transmembrane region" description="Helical" evidence="2">
    <location>
        <begin position="62"/>
        <end position="87"/>
    </location>
</feature>
<feature type="region of interest" description="Disordered" evidence="1">
    <location>
        <begin position="29"/>
        <end position="54"/>
    </location>
</feature>
<evidence type="ECO:0000256" key="1">
    <source>
        <dbReference type="SAM" id="MobiDB-lite"/>
    </source>
</evidence>
<accession>A0A2P4SCS3</accession>
<evidence type="ECO:0000313" key="3">
    <source>
        <dbReference type="EMBL" id="POI21919.1"/>
    </source>
</evidence>
<name>A0A2P4SCS3_BAMTH</name>
<keyword evidence="4" id="KW-1185">Reference proteome</keyword>
<keyword evidence="2" id="KW-1133">Transmembrane helix</keyword>
<dbReference type="AlphaFoldDB" id="A0A2P4SCS3"/>
<evidence type="ECO:0000256" key="2">
    <source>
        <dbReference type="SAM" id="Phobius"/>
    </source>
</evidence>
<keyword evidence="2" id="KW-0812">Transmembrane</keyword>
<dbReference type="OrthoDB" id="9998697at2759"/>
<reference evidence="3 4" key="1">
    <citation type="submission" date="2018-01" db="EMBL/GenBank/DDBJ databases">
        <title>Comparison of the Chinese Bamboo Partridge and Red Junglefowl genome sequences highlights the importance of demography in genome evolution.</title>
        <authorList>
            <person name="Tiley G.P."/>
            <person name="Kimball R.T."/>
            <person name="Braun E.L."/>
            <person name="Burleigh J.G."/>
        </authorList>
    </citation>
    <scope>NUCLEOTIDE SEQUENCE [LARGE SCALE GENOMIC DNA]</scope>
    <source>
        <strain evidence="3">RTK389</strain>
        <tissue evidence="3">Blood</tissue>
    </source>
</reference>
<evidence type="ECO:0000313" key="4">
    <source>
        <dbReference type="Proteomes" id="UP000237246"/>
    </source>
</evidence>
<dbReference type="EMBL" id="PPHD01063563">
    <property type="protein sequence ID" value="POI21919.1"/>
    <property type="molecule type" value="Genomic_DNA"/>
</dbReference>
<dbReference type="Proteomes" id="UP000237246">
    <property type="component" value="Unassembled WGS sequence"/>
</dbReference>
<sequence length="226" mass="23515">MQCYNEGGESEYSNVMICETKVKRMPGASEYPVKELSTPPSPPERAGGSGGPSSGPVRSSDMLYLIVGCVLGVMVLILIVFIAMCLWKNRQQNAMHKYDPPGYLYQGAEINGQMIKYTTLPGTSRVNGSVHSSFISSGAGSGCPHHHKAAGGLDGAANGGVGLHSSSLPGAHLDCERAHRMVNVSMGAAVGVVLAGRDASIGNSRAAAPRGGDRADVSDTNIMVLI</sequence>
<comment type="caution">
    <text evidence="3">The sequence shown here is derived from an EMBL/GenBank/DDBJ whole genome shotgun (WGS) entry which is preliminary data.</text>
</comment>
<keyword evidence="2" id="KW-0472">Membrane</keyword>